<dbReference type="AlphaFoldDB" id="A0A679EPS0"/>
<name>A0A679EPS0_LEUMA</name>
<reference evidence="1" key="1">
    <citation type="submission" date="2019-12" db="EMBL/GenBank/DDBJ databases">
        <title>Mitochondrial genomes of Hemiarma marina and Leucocryptos marina revised the evolution of cytochrome c maturation in Cryptista.</title>
        <authorList>
            <person name="Nishimura Y."/>
            <person name="Kume K."/>
            <person name="Sonehara K."/>
            <person name="Tanifuji G."/>
            <person name="Shiratori T."/>
            <person name="Ishida K."/>
            <person name="Hashimoto T."/>
            <person name="Inagaki Y."/>
            <person name="Ohkuma M."/>
        </authorList>
    </citation>
    <scope>NUCLEOTIDE SEQUENCE</scope>
    <source>
        <strain evidence="1">NIES-1335</strain>
    </source>
</reference>
<accession>A0A679EPS0</accession>
<dbReference type="GeneID" id="43959878"/>
<geneLocation type="mitochondrion" evidence="1"/>
<evidence type="ECO:0000313" key="1">
    <source>
        <dbReference type="EMBL" id="BBQ05376.1"/>
    </source>
</evidence>
<protein>
    <submittedName>
        <fullName evidence="1">Uncharacterized protein</fullName>
    </submittedName>
</protein>
<keyword evidence="1" id="KW-0496">Mitochondrion</keyword>
<dbReference type="EMBL" id="LC515368">
    <property type="protein sequence ID" value="BBQ05376.1"/>
    <property type="molecule type" value="Genomic_DNA"/>
</dbReference>
<proteinExistence type="predicted"/>
<organism evidence="1">
    <name type="scientific">Leucocryptos marina</name>
    <name type="common">Marine flagellate</name>
    <name type="synonym">Bodo marinus</name>
    <dbReference type="NCBI Taxonomy" id="299206"/>
    <lineage>
        <taxon>Eukaryota</taxon>
        <taxon>Cryptophyceae</taxon>
        <taxon>Kathablepharidacea</taxon>
        <taxon>Katablepharidaceae</taxon>
        <taxon>Leucocryptos</taxon>
    </lineage>
</organism>
<dbReference type="RefSeq" id="YP_009730046.1">
    <property type="nucleotide sequence ID" value="NC_045933.1"/>
</dbReference>
<sequence length="319" mass="37289">MFFLSKNILKSIKIFPHNVVLFKRSIHFRYDKDSSVDIPHRYIKDNKMEFYVTDRLLHSILRLKNSEAMTDFKPFQKKFRNFTKKQPENMLVFNSSLIFEEAQKRKSKYALLSPGVSNFLQDYQDYEINWERYNFITNEISAYIYKRSVTVPGLAKESFMILNEVQDNQLALSVGRIENEEVEKILHTSNVCYILKFSPKHFYVGSTLNILKPRLSAHKNTKPPFEIYNLFCVREKNQLSSRVLESAIHAVCSENLGISVSDLETVDDVTKGYNVVFKTERGMDIALHDLFLSNTYDLREKILSVSETVLESISHTLKH</sequence>